<keyword evidence="2" id="KW-1185">Reference proteome</keyword>
<sequence>MAITKNENQLVHCAHCNSARLHQRTVDIYNRVEGDRAGYRTTVDFDRVNTVNSQAGNPSPRRQGLVIALICEDCSQVSVMTVAQQKGCTFLNVDKAPEQYRHLSDSQMLDYPLERT</sequence>
<proteinExistence type="predicted"/>
<gene>
    <name evidence="1" type="ORF">NHN17_23920</name>
</gene>
<comment type="caution">
    <text evidence="1">The sequence shown here is derived from an EMBL/GenBank/DDBJ whole genome shotgun (WGS) entry which is preliminary data.</text>
</comment>
<dbReference type="RefSeq" id="WP_255045189.1">
    <property type="nucleotide sequence ID" value="NZ_JANEYT010000110.1"/>
</dbReference>
<name>A0ABT1NBN4_9GAMM</name>
<evidence type="ECO:0000313" key="1">
    <source>
        <dbReference type="EMBL" id="MCQ1061091.1"/>
    </source>
</evidence>
<evidence type="ECO:0000313" key="2">
    <source>
        <dbReference type="Proteomes" id="UP001524460"/>
    </source>
</evidence>
<protein>
    <submittedName>
        <fullName evidence="1">Uncharacterized protein</fullName>
    </submittedName>
</protein>
<dbReference type="Proteomes" id="UP001524460">
    <property type="component" value="Unassembled WGS sequence"/>
</dbReference>
<accession>A0ABT1NBN4</accession>
<reference evidence="1 2" key="1">
    <citation type="submission" date="2022-07" db="EMBL/GenBank/DDBJ databases">
        <title>Photobacterium pectinilyticum sp. nov., a marine bacterium isolated from surface seawater of Qingdao offshore.</title>
        <authorList>
            <person name="Wang X."/>
        </authorList>
    </citation>
    <scope>NUCLEOTIDE SEQUENCE [LARGE SCALE GENOMIC DNA]</scope>
    <source>
        <strain evidence="1 2">ZSDE20</strain>
    </source>
</reference>
<organism evidence="1 2">
    <name type="scientific">Photobacterium pectinilyticum</name>
    <dbReference type="NCBI Taxonomy" id="2906793"/>
    <lineage>
        <taxon>Bacteria</taxon>
        <taxon>Pseudomonadati</taxon>
        <taxon>Pseudomonadota</taxon>
        <taxon>Gammaproteobacteria</taxon>
        <taxon>Vibrionales</taxon>
        <taxon>Vibrionaceae</taxon>
        <taxon>Photobacterium</taxon>
    </lineage>
</organism>
<dbReference type="EMBL" id="JANEYT010000110">
    <property type="protein sequence ID" value="MCQ1061091.1"/>
    <property type="molecule type" value="Genomic_DNA"/>
</dbReference>